<name>A0A1I5WGE6_9LACT</name>
<keyword evidence="5" id="KW-0175">Coiled coil</keyword>
<protein>
    <submittedName>
        <fullName evidence="8">Uncharacterized integral membrane protein</fullName>
    </submittedName>
</protein>
<feature type="coiled-coil region" evidence="5">
    <location>
        <begin position="64"/>
        <end position="120"/>
    </location>
</feature>
<evidence type="ECO:0000256" key="6">
    <source>
        <dbReference type="SAM" id="Phobius"/>
    </source>
</evidence>
<dbReference type="RefSeq" id="WP_092479918.1">
    <property type="nucleotide sequence ID" value="NZ_FOXW01000003.1"/>
</dbReference>
<feature type="transmembrane region" description="Helical" evidence="6">
    <location>
        <begin position="37"/>
        <end position="59"/>
    </location>
</feature>
<dbReference type="STRING" id="82801.SAMN04488506_0856"/>
<gene>
    <name evidence="8" type="ORF">SAMN04488506_0856</name>
</gene>
<keyword evidence="1" id="KW-1003">Cell membrane</keyword>
<keyword evidence="4 6" id="KW-0472">Membrane</keyword>
<organism evidence="8 9">
    <name type="scientific">Desemzia incerta</name>
    <dbReference type="NCBI Taxonomy" id="82801"/>
    <lineage>
        <taxon>Bacteria</taxon>
        <taxon>Bacillati</taxon>
        <taxon>Bacillota</taxon>
        <taxon>Bacilli</taxon>
        <taxon>Lactobacillales</taxon>
        <taxon>Carnobacteriaceae</taxon>
        <taxon>Desemzia</taxon>
    </lineage>
</organism>
<dbReference type="InterPro" id="IPR010445">
    <property type="entry name" value="LapA_dom"/>
</dbReference>
<evidence type="ECO:0000313" key="8">
    <source>
        <dbReference type="EMBL" id="SFQ18727.1"/>
    </source>
</evidence>
<evidence type="ECO:0000259" key="7">
    <source>
        <dbReference type="Pfam" id="PF06305"/>
    </source>
</evidence>
<dbReference type="GO" id="GO:0005886">
    <property type="term" value="C:plasma membrane"/>
    <property type="evidence" value="ECO:0007669"/>
    <property type="project" value="InterPro"/>
</dbReference>
<evidence type="ECO:0000256" key="4">
    <source>
        <dbReference type="ARBA" id="ARBA00023136"/>
    </source>
</evidence>
<dbReference type="EMBL" id="FOXW01000003">
    <property type="protein sequence ID" value="SFQ18727.1"/>
    <property type="molecule type" value="Genomic_DNA"/>
</dbReference>
<keyword evidence="9" id="KW-1185">Reference proteome</keyword>
<dbReference type="PANTHER" id="PTHR41335:SF1">
    <property type="entry name" value="MEMBRANE PROTEIN"/>
    <property type="match status" value="1"/>
</dbReference>
<reference evidence="8 9" key="1">
    <citation type="submission" date="2016-10" db="EMBL/GenBank/DDBJ databases">
        <authorList>
            <person name="de Groot N.N."/>
        </authorList>
    </citation>
    <scope>NUCLEOTIDE SEQUENCE [LARGE SCALE GENOMIC DNA]</scope>
    <source>
        <strain evidence="8 9">DSM 20581</strain>
    </source>
</reference>
<dbReference type="AlphaFoldDB" id="A0A1I5WGE6"/>
<dbReference type="Proteomes" id="UP000199136">
    <property type="component" value="Unassembled WGS sequence"/>
</dbReference>
<feature type="domain" description="Lipopolysaccharide assembly protein A" evidence="7">
    <location>
        <begin position="24"/>
        <end position="84"/>
    </location>
</feature>
<proteinExistence type="predicted"/>
<evidence type="ECO:0000313" key="9">
    <source>
        <dbReference type="Proteomes" id="UP000199136"/>
    </source>
</evidence>
<dbReference type="PANTHER" id="PTHR41335">
    <property type="entry name" value="MEMBRANE PROTEIN-RELATED"/>
    <property type="match status" value="1"/>
</dbReference>
<dbReference type="OrthoDB" id="2990728at2"/>
<evidence type="ECO:0000256" key="5">
    <source>
        <dbReference type="SAM" id="Coils"/>
    </source>
</evidence>
<keyword evidence="3 6" id="KW-1133">Transmembrane helix</keyword>
<accession>A0A1I5WGE6</accession>
<sequence>MKRQWTTIIALVLVILIAAFAVMNTELVPVNFAFTVASWPLIMVILGSLLIGALIAVLISTGTIMHDRKEIKQLKKEIEASKSKQQEEISQIHKEHEKELSERNNQIQQLKAQLTATDAQTVKID</sequence>
<evidence type="ECO:0000256" key="1">
    <source>
        <dbReference type="ARBA" id="ARBA00022475"/>
    </source>
</evidence>
<evidence type="ECO:0000256" key="2">
    <source>
        <dbReference type="ARBA" id="ARBA00022692"/>
    </source>
</evidence>
<keyword evidence="2 6" id="KW-0812">Transmembrane</keyword>
<dbReference type="Pfam" id="PF06305">
    <property type="entry name" value="LapA_dom"/>
    <property type="match status" value="1"/>
</dbReference>
<evidence type="ECO:0000256" key="3">
    <source>
        <dbReference type="ARBA" id="ARBA00022989"/>
    </source>
</evidence>
<dbReference type="Gene3D" id="1.20.5.100">
    <property type="entry name" value="Cytochrome c1, transmembrane anchor, C-terminal"/>
    <property type="match status" value="1"/>
</dbReference>